<feature type="transmembrane region" description="Helical" evidence="5">
    <location>
        <begin position="20"/>
        <end position="39"/>
    </location>
</feature>
<comment type="caution">
    <text evidence="7">The sequence shown here is derived from an EMBL/GenBank/DDBJ whole genome shotgun (WGS) entry which is preliminary data.</text>
</comment>
<feature type="transmembrane region" description="Helical" evidence="5">
    <location>
        <begin position="60"/>
        <end position="85"/>
    </location>
</feature>
<evidence type="ECO:0000256" key="4">
    <source>
        <dbReference type="ARBA" id="ARBA00023136"/>
    </source>
</evidence>
<evidence type="ECO:0000256" key="2">
    <source>
        <dbReference type="ARBA" id="ARBA00022692"/>
    </source>
</evidence>
<keyword evidence="2 5" id="KW-0812">Transmembrane</keyword>
<comment type="subcellular location">
    <subcellularLocation>
        <location evidence="1">Membrane</location>
        <topology evidence="1">Multi-pass membrane protein</topology>
    </subcellularLocation>
</comment>
<protein>
    <submittedName>
        <fullName evidence="7">ABC transporter permease</fullName>
    </submittedName>
</protein>
<keyword evidence="4 5" id="KW-0472">Membrane</keyword>
<proteinExistence type="predicted"/>
<organism evidence="7 8">
    <name type="scientific">Nonomuraea mangrovi</name>
    <dbReference type="NCBI Taxonomy" id="2316207"/>
    <lineage>
        <taxon>Bacteria</taxon>
        <taxon>Bacillati</taxon>
        <taxon>Actinomycetota</taxon>
        <taxon>Actinomycetes</taxon>
        <taxon>Streptosporangiales</taxon>
        <taxon>Streptosporangiaceae</taxon>
        <taxon>Nonomuraea</taxon>
    </lineage>
</organism>
<dbReference type="Proteomes" id="UP001597368">
    <property type="component" value="Unassembled WGS sequence"/>
</dbReference>
<evidence type="ECO:0000313" key="8">
    <source>
        <dbReference type="Proteomes" id="UP001597368"/>
    </source>
</evidence>
<dbReference type="RefSeq" id="WP_379579805.1">
    <property type="nucleotide sequence ID" value="NZ_JBHUFV010000061.1"/>
</dbReference>
<accession>A0ABW4T9K0</accession>
<evidence type="ECO:0000256" key="1">
    <source>
        <dbReference type="ARBA" id="ARBA00004141"/>
    </source>
</evidence>
<reference evidence="8" key="1">
    <citation type="journal article" date="2019" name="Int. J. Syst. Evol. Microbiol.">
        <title>The Global Catalogue of Microorganisms (GCM) 10K type strain sequencing project: providing services to taxonomists for standard genome sequencing and annotation.</title>
        <authorList>
            <consortium name="The Broad Institute Genomics Platform"/>
            <consortium name="The Broad Institute Genome Sequencing Center for Infectious Disease"/>
            <person name="Wu L."/>
            <person name="Ma J."/>
        </authorList>
    </citation>
    <scope>NUCLEOTIDE SEQUENCE [LARGE SCALE GENOMIC DNA]</scope>
    <source>
        <strain evidence="8">ICMP 6774ER</strain>
    </source>
</reference>
<dbReference type="InterPro" id="IPR013525">
    <property type="entry name" value="ABC2_TM"/>
</dbReference>
<evidence type="ECO:0000313" key="7">
    <source>
        <dbReference type="EMBL" id="MFD1938068.1"/>
    </source>
</evidence>
<feature type="transmembrane region" description="Helical" evidence="5">
    <location>
        <begin position="132"/>
        <end position="154"/>
    </location>
</feature>
<dbReference type="Pfam" id="PF12698">
    <property type="entry name" value="ABC2_membrane_3"/>
    <property type="match status" value="1"/>
</dbReference>
<feature type="transmembrane region" description="Helical" evidence="5">
    <location>
        <begin position="180"/>
        <end position="200"/>
    </location>
</feature>
<feature type="domain" description="ABC-2 type transporter transmembrane" evidence="6">
    <location>
        <begin position="20"/>
        <end position="197"/>
    </location>
</feature>
<sequence>MMAKVRPAEAGVLLDTHLGVLAMGLTVAALMQTAVTLTARRDQLILKRMRATGLHDREIIGGELLNVAAQAVLLALTVCVVLYAAAGLRIPRDPVVLVLFVVAAAGVLSLLGAAWTAAISRAEVAAVMTMPWFLLAGVGAGGFGPVVQLLPSWVGTLLNLLPTSGFVAGARAAYTGQGDLLVPLLNLAVWAAVALAAIRLRFRWEPRKS</sequence>
<keyword evidence="8" id="KW-1185">Reference proteome</keyword>
<dbReference type="PANTHER" id="PTHR43027:SF2">
    <property type="entry name" value="TRANSPORT PERMEASE PROTEIN"/>
    <property type="match status" value="1"/>
</dbReference>
<evidence type="ECO:0000256" key="5">
    <source>
        <dbReference type="SAM" id="Phobius"/>
    </source>
</evidence>
<feature type="transmembrane region" description="Helical" evidence="5">
    <location>
        <begin position="97"/>
        <end position="120"/>
    </location>
</feature>
<dbReference type="EMBL" id="JBHUFV010000061">
    <property type="protein sequence ID" value="MFD1938068.1"/>
    <property type="molecule type" value="Genomic_DNA"/>
</dbReference>
<evidence type="ECO:0000259" key="6">
    <source>
        <dbReference type="Pfam" id="PF12698"/>
    </source>
</evidence>
<keyword evidence="3 5" id="KW-1133">Transmembrane helix</keyword>
<dbReference type="PANTHER" id="PTHR43027">
    <property type="entry name" value="DOXORUBICIN RESISTANCE ABC TRANSPORTER PERMEASE PROTEIN DRRC-RELATED"/>
    <property type="match status" value="1"/>
</dbReference>
<gene>
    <name evidence="7" type="ORF">ACFSKW_41995</name>
</gene>
<evidence type="ECO:0000256" key="3">
    <source>
        <dbReference type="ARBA" id="ARBA00022989"/>
    </source>
</evidence>
<name>A0ABW4T9K0_9ACTN</name>
<dbReference type="InterPro" id="IPR052902">
    <property type="entry name" value="ABC-2_transporter"/>
</dbReference>